<evidence type="ECO:0000256" key="9">
    <source>
        <dbReference type="ARBA" id="ARBA00023163"/>
    </source>
</evidence>
<dbReference type="Proteomes" id="UP001165289">
    <property type="component" value="Unassembled WGS sequence"/>
</dbReference>
<evidence type="ECO:0000256" key="2">
    <source>
        <dbReference type="ARBA" id="ARBA00006991"/>
    </source>
</evidence>
<comment type="similarity">
    <text evidence="2">Belongs to the krueppel C2H2-type zinc-finger protein family.</text>
</comment>
<protein>
    <submittedName>
        <fullName evidence="14">Gastrula zinc finger protein XlCGF17.1-like</fullName>
    </submittedName>
</protein>
<evidence type="ECO:0000259" key="13">
    <source>
        <dbReference type="PROSITE" id="PS50157"/>
    </source>
</evidence>
<feature type="domain" description="C2H2-type" evidence="13">
    <location>
        <begin position="148"/>
        <end position="175"/>
    </location>
</feature>
<feature type="domain" description="C2H2-type" evidence="13">
    <location>
        <begin position="260"/>
        <end position="287"/>
    </location>
</feature>
<dbReference type="GO" id="GO:0000977">
    <property type="term" value="F:RNA polymerase II transcription regulatory region sequence-specific DNA binding"/>
    <property type="evidence" value="ECO:0007669"/>
    <property type="project" value="TreeGrafter"/>
</dbReference>
<evidence type="ECO:0000256" key="11">
    <source>
        <dbReference type="PROSITE-ProRule" id="PRU00042"/>
    </source>
</evidence>
<accession>A0AAV7K0Q5</accession>
<comment type="subcellular location">
    <subcellularLocation>
        <location evidence="1">Nucleus</location>
    </subcellularLocation>
</comment>
<feature type="region of interest" description="Disordered" evidence="12">
    <location>
        <begin position="41"/>
        <end position="60"/>
    </location>
</feature>
<dbReference type="PANTHER" id="PTHR24409:SF295">
    <property type="entry name" value="AZ2-RELATED"/>
    <property type="match status" value="1"/>
</dbReference>
<keyword evidence="7" id="KW-0805">Transcription regulation</keyword>
<name>A0AAV7K0Q5_9METZ</name>
<evidence type="ECO:0000256" key="1">
    <source>
        <dbReference type="ARBA" id="ARBA00004123"/>
    </source>
</evidence>
<dbReference type="FunFam" id="3.30.160.60:FF:000624">
    <property type="entry name" value="zinc finger protein 697"/>
    <property type="match status" value="2"/>
</dbReference>
<keyword evidence="15" id="KW-1185">Reference proteome</keyword>
<dbReference type="EMBL" id="JAKMXF010000221">
    <property type="protein sequence ID" value="KAI6654747.1"/>
    <property type="molecule type" value="Genomic_DNA"/>
</dbReference>
<reference evidence="14 15" key="1">
    <citation type="journal article" date="2023" name="BMC Biol.">
        <title>The compact genome of the sponge Oopsacas minuta (Hexactinellida) is lacking key metazoan core genes.</title>
        <authorList>
            <person name="Santini S."/>
            <person name="Schenkelaars Q."/>
            <person name="Jourda C."/>
            <person name="Duchesne M."/>
            <person name="Belahbib H."/>
            <person name="Rocher C."/>
            <person name="Selva M."/>
            <person name="Riesgo A."/>
            <person name="Vervoort M."/>
            <person name="Leys S.P."/>
            <person name="Kodjabachian L."/>
            <person name="Le Bivic A."/>
            <person name="Borchiellini C."/>
            <person name="Claverie J.M."/>
            <person name="Renard E."/>
        </authorList>
    </citation>
    <scope>NUCLEOTIDE SEQUENCE [LARGE SCALE GENOMIC DNA]</scope>
    <source>
        <strain evidence="14">SPO-2</strain>
    </source>
</reference>
<feature type="domain" description="C2H2-type" evidence="13">
    <location>
        <begin position="316"/>
        <end position="340"/>
    </location>
</feature>
<dbReference type="Pfam" id="PF00096">
    <property type="entry name" value="zf-C2H2"/>
    <property type="match status" value="7"/>
</dbReference>
<keyword evidence="6" id="KW-0862">Zinc</keyword>
<keyword evidence="5 11" id="KW-0863">Zinc-finger</keyword>
<dbReference type="FunFam" id="3.30.160.60:FF:001498">
    <property type="entry name" value="Zinc finger protein 404"/>
    <property type="match status" value="1"/>
</dbReference>
<evidence type="ECO:0000313" key="14">
    <source>
        <dbReference type="EMBL" id="KAI6654747.1"/>
    </source>
</evidence>
<feature type="compositionally biased region" description="Polar residues" evidence="12">
    <location>
        <begin position="1"/>
        <end position="20"/>
    </location>
</feature>
<dbReference type="Gene3D" id="3.30.160.60">
    <property type="entry name" value="Classic Zinc Finger"/>
    <property type="match status" value="7"/>
</dbReference>
<dbReference type="GO" id="GO:0000981">
    <property type="term" value="F:DNA-binding transcription factor activity, RNA polymerase II-specific"/>
    <property type="evidence" value="ECO:0007669"/>
    <property type="project" value="TreeGrafter"/>
</dbReference>
<keyword evidence="9" id="KW-0804">Transcription</keyword>
<evidence type="ECO:0000256" key="12">
    <source>
        <dbReference type="SAM" id="MobiDB-lite"/>
    </source>
</evidence>
<organism evidence="14 15">
    <name type="scientific">Oopsacas minuta</name>
    <dbReference type="NCBI Taxonomy" id="111878"/>
    <lineage>
        <taxon>Eukaryota</taxon>
        <taxon>Metazoa</taxon>
        <taxon>Porifera</taxon>
        <taxon>Hexactinellida</taxon>
        <taxon>Hexasterophora</taxon>
        <taxon>Lyssacinosida</taxon>
        <taxon>Leucopsacidae</taxon>
        <taxon>Oopsacas</taxon>
    </lineage>
</organism>
<dbReference type="SUPFAM" id="SSF57667">
    <property type="entry name" value="beta-beta-alpha zinc fingers"/>
    <property type="match status" value="4"/>
</dbReference>
<dbReference type="PANTHER" id="PTHR24409">
    <property type="entry name" value="ZINC FINGER PROTEIN 142"/>
    <property type="match status" value="1"/>
</dbReference>
<feature type="domain" description="C2H2-type" evidence="13">
    <location>
        <begin position="288"/>
        <end position="315"/>
    </location>
</feature>
<comment type="caution">
    <text evidence="14">The sequence shown here is derived from an EMBL/GenBank/DDBJ whole genome shotgun (WGS) entry which is preliminary data.</text>
</comment>
<feature type="domain" description="C2H2-type" evidence="13">
    <location>
        <begin position="176"/>
        <end position="203"/>
    </location>
</feature>
<gene>
    <name evidence="14" type="ORF">LOD99_2626</name>
</gene>
<dbReference type="FunFam" id="3.30.160.60:FF:002343">
    <property type="entry name" value="Zinc finger protein 33A"/>
    <property type="match status" value="1"/>
</dbReference>
<dbReference type="AlphaFoldDB" id="A0AAV7K0Q5"/>
<dbReference type="SMART" id="SM00355">
    <property type="entry name" value="ZnF_C2H2"/>
    <property type="match status" value="7"/>
</dbReference>
<proteinExistence type="inferred from homology"/>
<evidence type="ECO:0000256" key="3">
    <source>
        <dbReference type="ARBA" id="ARBA00022723"/>
    </source>
</evidence>
<keyword evidence="3" id="KW-0479">Metal-binding</keyword>
<dbReference type="InterPro" id="IPR036236">
    <property type="entry name" value="Znf_C2H2_sf"/>
</dbReference>
<evidence type="ECO:0000256" key="8">
    <source>
        <dbReference type="ARBA" id="ARBA00023125"/>
    </source>
</evidence>
<dbReference type="GO" id="GO:0005634">
    <property type="term" value="C:nucleus"/>
    <property type="evidence" value="ECO:0007669"/>
    <property type="project" value="UniProtKB-SubCell"/>
</dbReference>
<keyword evidence="4" id="KW-0677">Repeat</keyword>
<evidence type="ECO:0000256" key="6">
    <source>
        <dbReference type="ARBA" id="ARBA00022833"/>
    </source>
</evidence>
<sequence>MDIASSTKHSQKTRNGNSIDNQDHIDDKLKVERKNDEILQFETGPHSGISQTQDEGEDTRQYSVNCSDWLILKTMNRNDFKFEESPAGSPQWEFTDETTICLQEIDIKVEILDEEDQISDINNREPNTYNLQTHARMKKINSKTNPSHQCNFCPKVFIYKSSLTVHERLHTGEHLFLCERCPKKFAKRTLLQLHIRSHTGEKPYSCQFCTVKFSSRSNQQVHLRIHTGEKPHSCEICLMKFNRKTQLTEHIRIHTRDLPFLCTTCPKKFSSKVNLTVHQRVHTGEKPYSCGQCPKDFGQRTNLFTHMLIHTEERPFSCDQCSSKFKRKQHLTRHLLTHNK</sequence>
<dbReference type="GO" id="GO:0042802">
    <property type="term" value="F:identical protein binding"/>
    <property type="evidence" value="ECO:0007669"/>
    <property type="project" value="UniProtKB-ARBA"/>
</dbReference>
<feature type="region of interest" description="Disordered" evidence="12">
    <location>
        <begin position="1"/>
        <end position="26"/>
    </location>
</feature>
<evidence type="ECO:0000256" key="5">
    <source>
        <dbReference type="ARBA" id="ARBA00022771"/>
    </source>
</evidence>
<dbReference type="FunFam" id="3.30.160.60:FF:000060">
    <property type="entry name" value="zinc finger protein 436"/>
    <property type="match status" value="1"/>
</dbReference>
<keyword evidence="10" id="KW-0539">Nucleus</keyword>
<evidence type="ECO:0000313" key="15">
    <source>
        <dbReference type="Proteomes" id="UP001165289"/>
    </source>
</evidence>
<evidence type="ECO:0000256" key="10">
    <source>
        <dbReference type="ARBA" id="ARBA00023242"/>
    </source>
</evidence>
<feature type="domain" description="C2H2-type" evidence="13">
    <location>
        <begin position="204"/>
        <end position="231"/>
    </location>
</feature>
<dbReference type="GO" id="GO:0008270">
    <property type="term" value="F:zinc ion binding"/>
    <property type="evidence" value="ECO:0007669"/>
    <property type="project" value="UniProtKB-KW"/>
</dbReference>
<keyword evidence="8" id="KW-0238">DNA-binding</keyword>
<evidence type="ECO:0000256" key="4">
    <source>
        <dbReference type="ARBA" id="ARBA00022737"/>
    </source>
</evidence>
<dbReference type="PROSITE" id="PS50157">
    <property type="entry name" value="ZINC_FINGER_C2H2_2"/>
    <property type="match status" value="7"/>
</dbReference>
<dbReference type="FunFam" id="3.30.160.60:FF:000508">
    <property type="entry name" value="Myeloid zinc finger 1"/>
    <property type="match status" value="1"/>
</dbReference>
<dbReference type="PROSITE" id="PS00028">
    <property type="entry name" value="ZINC_FINGER_C2H2_1"/>
    <property type="match status" value="7"/>
</dbReference>
<evidence type="ECO:0000256" key="7">
    <source>
        <dbReference type="ARBA" id="ARBA00023015"/>
    </source>
</evidence>
<dbReference type="InterPro" id="IPR013087">
    <property type="entry name" value="Znf_C2H2_type"/>
</dbReference>
<feature type="domain" description="C2H2-type" evidence="13">
    <location>
        <begin position="232"/>
        <end position="259"/>
    </location>
</feature>